<organism evidence="1 2">
    <name type="scientific">Proteus mirabilis</name>
    <dbReference type="NCBI Taxonomy" id="584"/>
    <lineage>
        <taxon>Bacteria</taxon>
        <taxon>Pseudomonadati</taxon>
        <taxon>Pseudomonadota</taxon>
        <taxon>Gammaproteobacteria</taxon>
        <taxon>Enterobacterales</taxon>
        <taxon>Morganellaceae</taxon>
        <taxon>Proteus</taxon>
    </lineage>
</organism>
<accession>A0A2X2DMP7</accession>
<keyword evidence="1" id="KW-0067">ATP-binding</keyword>
<reference evidence="1 2" key="1">
    <citation type="submission" date="2018-06" db="EMBL/GenBank/DDBJ databases">
        <authorList>
            <consortium name="Pathogen Informatics"/>
            <person name="Doyle S."/>
        </authorList>
    </citation>
    <scope>NUCLEOTIDE SEQUENCE [LARGE SCALE GENOMIC DNA]</scope>
    <source>
        <strain evidence="1 2">NCTC10975</strain>
    </source>
</reference>
<dbReference type="Proteomes" id="UP000251485">
    <property type="component" value="Unassembled WGS sequence"/>
</dbReference>
<dbReference type="EMBL" id="UAUE01000020">
    <property type="protein sequence ID" value="SPY96979.1"/>
    <property type="molecule type" value="Genomic_DNA"/>
</dbReference>
<dbReference type="AlphaFoldDB" id="A0A2X2DMP7"/>
<evidence type="ECO:0000313" key="2">
    <source>
        <dbReference type="Proteomes" id="UP000251485"/>
    </source>
</evidence>
<protein>
    <submittedName>
        <fullName evidence="1">Molybdenum transport ATP-binding protein ModF</fullName>
    </submittedName>
</protein>
<dbReference type="GO" id="GO:0005524">
    <property type="term" value="F:ATP binding"/>
    <property type="evidence" value="ECO:0007669"/>
    <property type="project" value="UniProtKB-KW"/>
</dbReference>
<keyword evidence="1" id="KW-0547">Nucleotide-binding</keyword>
<proteinExistence type="predicted"/>
<evidence type="ECO:0000313" key="1">
    <source>
        <dbReference type="EMBL" id="SPY96979.1"/>
    </source>
</evidence>
<gene>
    <name evidence="1" type="primary">modF_2</name>
    <name evidence="1" type="ORF">NCTC10975_02699</name>
</gene>
<sequence>MAQENRTLLSLITGDHPQGYSNDLTLFGRKRGSGETIWEIKRHIGYVSNALHQSYRVSSSVKKCDYFWFS</sequence>
<name>A0A2X2DMP7_PROMI</name>